<keyword evidence="3" id="KW-0378">Hydrolase</keyword>
<name>A0ABM1C5G1_LIMPO</name>
<evidence type="ECO:0000256" key="1">
    <source>
        <dbReference type="ARBA" id="ARBA00008344"/>
    </source>
</evidence>
<dbReference type="PROSITE" id="PS51421">
    <property type="entry name" value="RAS"/>
    <property type="match status" value="1"/>
</dbReference>
<dbReference type="SMART" id="SM00173">
    <property type="entry name" value="RAS"/>
    <property type="match status" value="1"/>
</dbReference>
<evidence type="ECO:0000313" key="6">
    <source>
        <dbReference type="RefSeq" id="XP_013794529.1"/>
    </source>
</evidence>
<dbReference type="Pfam" id="PF00071">
    <property type="entry name" value="Ras"/>
    <property type="match status" value="1"/>
</dbReference>
<organism evidence="5 6">
    <name type="scientific">Limulus polyphemus</name>
    <name type="common">Atlantic horseshoe crab</name>
    <dbReference type="NCBI Taxonomy" id="6850"/>
    <lineage>
        <taxon>Eukaryota</taxon>
        <taxon>Metazoa</taxon>
        <taxon>Ecdysozoa</taxon>
        <taxon>Arthropoda</taxon>
        <taxon>Chelicerata</taxon>
        <taxon>Merostomata</taxon>
        <taxon>Xiphosura</taxon>
        <taxon>Limulidae</taxon>
        <taxon>Limulus</taxon>
    </lineage>
</organism>
<keyword evidence="5" id="KW-1185">Reference proteome</keyword>
<sequence length="244" mass="27606">MTSKSRLGFLKLGLSSFRIRDSYCNIVVLGAEEVGKTALVVRFFTKKYLPEYSHSPSTCYERNVSLNDKMLPVRVLDTSGKESFTSLKARGTLDGAHGYVVVYSVTDKRSFFKARDLLKLLNDDFGNDGRTPIAIIGNKDDLGHLRSVSAKEAQRISLTYPRCTFQECSAAREAHNVETAFQDFLQQVIQSKGEKRPLSALAALTSKSQNPRRNSAGNFTLNNWWRRPRFSSERDSRQDRTFTM</sequence>
<evidence type="ECO:0000313" key="5">
    <source>
        <dbReference type="Proteomes" id="UP000694941"/>
    </source>
</evidence>
<dbReference type="EC" id="3.6.5.2" evidence="2"/>
<dbReference type="RefSeq" id="XP_013794529.1">
    <property type="nucleotide sequence ID" value="XM_013939075.2"/>
</dbReference>
<dbReference type="GeneID" id="106478526"/>
<dbReference type="PROSITE" id="PS51419">
    <property type="entry name" value="RAB"/>
    <property type="match status" value="1"/>
</dbReference>
<evidence type="ECO:0000256" key="4">
    <source>
        <dbReference type="ARBA" id="ARBA00048098"/>
    </source>
</evidence>
<comment type="catalytic activity">
    <reaction evidence="4">
        <text>GTP + H2O = GDP + phosphate + H(+)</text>
        <dbReference type="Rhea" id="RHEA:19669"/>
        <dbReference type="ChEBI" id="CHEBI:15377"/>
        <dbReference type="ChEBI" id="CHEBI:15378"/>
        <dbReference type="ChEBI" id="CHEBI:37565"/>
        <dbReference type="ChEBI" id="CHEBI:43474"/>
        <dbReference type="ChEBI" id="CHEBI:58189"/>
        <dbReference type="EC" id="3.6.5.2"/>
    </reaction>
</comment>
<comment type="similarity">
    <text evidence="1">Belongs to the small GTPase superfamily. Ras family.</text>
</comment>
<dbReference type="InterPro" id="IPR001806">
    <property type="entry name" value="Small_GTPase"/>
</dbReference>
<proteinExistence type="inferred from homology"/>
<dbReference type="SUPFAM" id="SSF52540">
    <property type="entry name" value="P-loop containing nucleoside triphosphate hydrolases"/>
    <property type="match status" value="1"/>
</dbReference>
<protein>
    <recommendedName>
        <fullName evidence="2">small monomeric GTPase</fullName>
        <ecNumber evidence="2">3.6.5.2</ecNumber>
    </recommendedName>
</protein>
<reference evidence="6" key="1">
    <citation type="submission" date="2025-08" db="UniProtKB">
        <authorList>
            <consortium name="RefSeq"/>
        </authorList>
    </citation>
    <scope>IDENTIFICATION</scope>
    <source>
        <tissue evidence="6">Muscle</tissue>
    </source>
</reference>
<dbReference type="PRINTS" id="PR00449">
    <property type="entry name" value="RASTRNSFRMNG"/>
</dbReference>
<dbReference type="PANTHER" id="PTHR45704">
    <property type="entry name" value="RAS-LIKE FAMILY MEMBER 11"/>
    <property type="match status" value="1"/>
</dbReference>
<accession>A0ABM1C5G1</accession>
<dbReference type="Proteomes" id="UP000694941">
    <property type="component" value="Unplaced"/>
</dbReference>
<evidence type="ECO:0000256" key="3">
    <source>
        <dbReference type="ARBA" id="ARBA00022801"/>
    </source>
</evidence>
<gene>
    <name evidence="6" type="primary">LOC106478526</name>
</gene>
<evidence type="ECO:0000256" key="2">
    <source>
        <dbReference type="ARBA" id="ARBA00011984"/>
    </source>
</evidence>
<dbReference type="Gene3D" id="3.40.50.300">
    <property type="entry name" value="P-loop containing nucleotide triphosphate hydrolases"/>
    <property type="match status" value="1"/>
</dbReference>
<dbReference type="InterPro" id="IPR027417">
    <property type="entry name" value="P-loop_NTPase"/>
</dbReference>
<dbReference type="SMART" id="SM00175">
    <property type="entry name" value="RAB"/>
    <property type="match status" value="1"/>
</dbReference>
<dbReference type="InterPro" id="IPR051065">
    <property type="entry name" value="Ras-related_GTPase"/>
</dbReference>